<keyword evidence="3" id="KW-1185">Reference proteome</keyword>
<feature type="region of interest" description="Disordered" evidence="1">
    <location>
        <begin position="208"/>
        <end position="240"/>
    </location>
</feature>
<evidence type="ECO:0000256" key="1">
    <source>
        <dbReference type="SAM" id="MobiDB-lite"/>
    </source>
</evidence>
<feature type="region of interest" description="Disordered" evidence="1">
    <location>
        <begin position="121"/>
        <end position="195"/>
    </location>
</feature>
<dbReference type="AlphaFoldDB" id="A0AA96GKQ6"/>
<reference evidence="2 3" key="1">
    <citation type="submission" date="2023-01" db="EMBL/GenBank/DDBJ databases">
        <title>Cultivation and genomic characterization of new, ubiquitous marine nitrite-oxidizing bacteria from the Nitrospirales.</title>
        <authorList>
            <person name="Mueller A.J."/>
            <person name="Daebeler A."/>
            <person name="Herbold C.W."/>
            <person name="Kirkegaard R.H."/>
            <person name="Daims H."/>
        </authorList>
    </citation>
    <scope>NUCLEOTIDE SEQUENCE [LARGE SCALE GENOMIC DNA]</scope>
    <source>
        <strain evidence="2 3">DK</strain>
    </source>
</reference>
<feature type="compositionally biased region" description="Low complexity" evidence="1">
    <location>
        <begin position="176"/>
        <end position="186"/>
    </location>
</feature>
<name>A0AA96GKQ6_9BACT</name>
<dbReference type="EMBL" id="CP116968">
    <property type="protein sequence ID" value="WNM62045.1"/>
    <property type="molecule type" value="Genomic_DNA"/>
</dbReference>
<dbReference type="KEGG" id="nneo:PQG83_20245"/>
<accession>A0AA96GKQ6</accession>
<protein>
    <submittedName>
        <fullName evidence="2">Uncharacterized protein</fullName>
    </submittedName>
</protein>
<dbReference type="Proteomes" id="UP001302494">
    <property type="component" value="Chromosome"/>
</dbReference>
<feature type="compositionally biased region" description="Polar residues" evidence="1">
    <location>
        <begin position="218"/>
        <end position="228"/>
    </location>
</feature>
<evidence type="ECO:0000313" key="2">
    <source>
        <dbReference type="EMBL" id="WNM62045.1"/>
    </source>
</evidence>
<proteinExistence type="predicted"/>
<dbReference type="RefSeq" id="WP_312744960.1">
    <property type="nucleotide sequence ID" value="NZ_CP116968.1"/>
</dbReference>
<organism evidence="2 3">
    <name type="scientific">Candidatus Nitrospira neomarina</name>
    <dbReference type="NCBI Taxonomy" id="3020899"/>
    <lineage>
        <taxon>Bacteria</taxon>
        <taxon>Pseudomonadati</taxon>
        <taxon>Nitrospirota</taxon>
        <taxon>Nitrospiria</taxon>
        <taxon>Nitrospirales</taxon>
        <taxon>Nitrospiraceae</taxon>
        <taxon>Nitrospira</taxon>
    </lineage>
</organism>
<evidence type="ECO:0000313" key="3">
    <source>
        <dbReference type="Proteomes" id="UP001302494"/>
    </source>
</evidence>
<feature type="compositionally biased region" description="Low complexity" evidence="1">
    <location>
        <begin position="137"/>
        <end position="146"/>
    </location>
</feature>
<gene>
    <name evidence="2" type="ORF">PQG83_20245</name>
</gene>
<sequence length="264" mass="28546">MRSKPGMTRWIRGLVLMVFLIFGALMGQGMAVATEVPIQVEGDRLTGHLSQVTLRTVLEQLQKQLGIKYEAPAEELNRVISVDLQQDKILPALAKILAQWDYAFTVNAAGRLQYLYVTPKAPPREPVSETRNTTDIGSSDGLGESELSADRQMDPGQEEMDPRSFLSQEGEPGDNFAPASSSFSSPGESPGLRGPVVGVPMDIQPVPAGTTMPMVPPSSASGMQVTPPANSPDMPIIPATAYPPMEIEPVPSYLQEEMLRSMQP</sequence>